<keyword evidence="7" id="KW-1185">Reference proteome</keyword>
<protein>
    <submittedName>
        <fullName evidence="6">AraC family transcriptional regulator</fullName>
    </submittedName>
</protein>
<evidence type="ECO:0000256" key="4">
    <source>
        <dbReference type="SAM" id="MobiDB-lite"/>
    </source>
</evidence>
<keyword evidence="1" id="KW-0805">Transcription regulation</keyword>
<dbReference type="GO" id="GO:0005829">
    <property type="term" value="C:cytosol"/>
    <property type="evidence" value="ECO:0007669"/>
    <property type="project" value="TreeGrafter"/>
</dbReference>
<evidence type="ECO:0000259" key="5">
    <source>
        <dbReference type="PROSITE" id="PS01124"/>
    </source>
</evidence>
<dbReference type="GO" id="GO:0003700">
    <property type="term" value="F:DNA-binding transcription factor activity"/>
    <property type="evidence" value="ECO:0007669"/>
    <property type="project" value="InterPro"/>
</dbReference>
<accession>A0A172UNF1</accession>
<proteinExistence type="predicted"/>
<sequence>MSVVRGTALVNYRRLVTQLGGDPARLLRAAGIRAADVGDYDAFLPFRGVLHAIESAATATATTDFGRRLAALQGIEVLGPVGVAARTAATVADALEIFGTYMAAYSPAIGIHVEPLDDPQRSFVVFEFLLEHTPPAPQSTELSLGVSLRVLRFLMGSDWSAVSVHFPHDPLGPAADYRAYFGCTAHFAERKAGFTIRTSDLGRPLHRDDIAHRAIVEYLNTLTAHESSLAQSVRTVIRQLLPTGATTMEVIAAQFNLHPKTLQRRLADEGATFTMLVDQVRKDAAERYLHTTGISLSHLTRELGYAEQSALTRSCHRWFGCSPATYRKQSRSRPSYRDADHKLDTSGG</sequence>
<evidence type="ECO:0000256" key="3">
    <source>
        <dbReference type="ARBA" id="ARBA00023163"/>
    </source>
</evidence>
<dbReference type="PANTHER" id="PTHR47894">
    <property type="entry name" value="HTH-TYPE TRANSCRIPTIONAL REGULATOR GADX"/>
    <property type="match status" value="1"/>
</dbReference>
<dbReference type="Pfam" id="PF12833">
    <property type="entry name" value="HTH_18"/>
    <property type="match status" value="1"/>
</dbReference>
<name>A0A172UNF1_9MYCO</name>
<feature type="region of interest" description="Disordered" evidence="4">
    <location>
        <begin position="327"/>
        <end position="348"/>
    </location>
</feature>
<keyword evidence="3" id="KW-0804">Transcription</keyword>
<dbReference type="SMART" id="SM00342">
    <property type="entry name" value="HTH_ARAC"/>
    <property type="match status" value="1"/>
</dbReference>
<keyword evidence="2" id="KW-0238">DNA-binding</keyword>
<dbReference type="Gene3D" id="1.10.10.60">
    <property type="entry name" value="Homeodomain-like"/>
    <property type="match status" value="1"/>
</dbReference>
<dbReference type="Pfam" id="PF12625">
    <property type="entry name" value="Arabinose_bd"/>
    <property type="match status" value="1"/>
</dbReference>
<dbReference type="InterPro" id="IPR032687">
    <property type="entry name" value="AraC-type_N"/>
</dbReference>
<dbReference type="EMBL" id="CP015596">
    <property type="protein sequence ID" value="ANE80625.1"/>
    <property type="molecule type" value="Genomic_DNA"/>
</dbReference>
<evidence type="ECO:0000256" key="1">
    <source>
        <dbReference type="ARBA" id="ARBA00023015"/>
    </source>
</evidence>
<dbReference type="OrthoDB" id="5241536at2"/>
<dbReference type="RefSeq" id="WP_067997186.1">
    <property type="nucleotide sequence ID" value="NZ_CP015596.1"/>
</dbReference>
<dbReference type="STRING" id="1682113.A7U43_16100"/>
<dbReference type="SUPFAM" id="SSF46689">
    <property type="entry name" value="Homeodomain-like"/>
    <property type="match status" value="1"/>
</dbReference>
<reference evidence="6 7" key="1">
    <citation type="submission" date="2016-05" db="EMBL/GenBank/DDBJ databases">
        <title>Complete genome sequence of a phthalic acid esters degrading Mycobacterium sp. YC-RL4.</title>
        <authorList>
            <person name="Ren L."/>
            <person name="Fan S."/>
            <person name="Ruth N."/>
            <person name="Jia Y."/>
            <person name="Wang J."/>
            <person name="Qiao C."/>
        </authorList>
    </citation>
    <scope>NUCLEOTIDE SEQUENCE [LARGE SCALE GENOMIC DNA]</scope>
    <source>
        <strain evidence="6 7">YC-RL4</strain>
    </source>
</reference>
<dbReference type="AlphaFoldDB" id="A0A172UNF1"/>
<dbReference type="InterPro" id="IPR009057">
    <property type="entry name" value="Homeodomain-like_sf"/>
</dbReference>
<dbReference type="GO" id="GO:0000976">
    <property type="term" value="F:transcription cis-regulatory region binding"/>
    <property type="evidence" value="ECO:0007669"/>
    <property type="project" value="TreeGrafter"/>
</dbReference>
<gene>
    <name evidence="6" type="ORF">A7U43_16100</name>
</gene>
<dbReference type="PROSITE" id="PS01124">
    <property type="entry name" value="HTH_ARAC_FAMILY_2"/>
    <property type="match status" value="1"/>
</dbReference>
<evidence type="ECO:0000256" key="2">
    <source>
        <dbReference type="ARBA" id="ARBA00023125"/>
    </source>
</evidence>
<dbReference type="PANTHER" id="PTHR47894:SF4">
    <property type="entry name" value="HTH-TYPE TRANSCRIPTIONAL REGULATOR GADX"/>
    <property type="match status" value="1"/>
</dbReference>
<dbReference type="InterPro" id="IPR018060">
    <property type="entry name" value="HTH_AraC"/>
</dbReference>
<dbReference type="Proteomes" id="UP000077143">
    <property type="component" value="Chromosome"/>
</dbReference>
<feature type="compositionally biased region" description="Basic and acidic residues" evidence="4">
    <location>
        <begin position="335"/>
        <end position="348"/>
    </location>
</feature>
<evidence type="ECO:0000313" key="6">
    <source>
        <dbReference type="EMBL" id="ANE80625.1"/>
    </source>
</evidence>
<feature type="domain" description="HTH araC/xylS-type" evidence="5">
    <location>
        <begin position="231"/>
        <end position="329"/>
    </location>
</feature>
<dbReference type="KEGG" id="madi:A7U43_16100"/>
<evidence type="ECO:0000313" key="7">
    <source>
        <dbReference type="Proteomes" id="UP000077143"/>
    </source>
</evidence>
<organism evidence="6 7">
    <name type="scientific">Mycobacterium adipatum</name>
    <dbReference type="NCBI Taxonomy" id="1682113"/>
    <lineage>
        <taxon>Bacteria</taxon>
        <taxon>Bacillati</taxon>
        <taxon>Actinomycetota</taxon>
        <taxon>Actinomycetes</taxon>
        <taxon>Mycobacteriales</taxon>
        <taxon>Mycobacteriaceae</taxon>
        <taxon>Mycobacterium</taxon>
    </lineage>
</organism>